<dbReference type="RefSeq" id="WP_338822641.1">
    <property type="nucleotide sequence ID" value="NZ_CP148067.1"/>
</dbReference>
<dbReference type="NCBIfam" id="NF045978">
    <property type="entry name" value="ComEA_MAG0490"/>
    <property type="match status" value="1"/>
</dbReference>
<protein>
    <submittedName>
        <fullName evidence="1">Helix-hairpin-helix domain-containing protein</fullName>
    </submittedName>
</protein>
<dbReference type="SUPFAM" id="SSF47781">
    <property type="entry name" value="RuvA domain 2-like"/>
    <property type="match status" value="1"/>
</dbReference>
<dbReference type="Gene3D" id="1.10.150.320">
    <property type="entry name" value="Photosystem II 12 kDa extrinsic protein"/>
    <property type="match status" value="1"/>
</dbReference>
<dbReference type="Pfam" id="PF12836">
    <property type="entry name" value="HHH_3"/>
    <property type="match status" value="1"/>
</dbReference>
<dbReference type="EMBL" id="CP148067">
    <property type="protein sequence ID" value="WXL29051.1"/>
    <property type="molecule type" value="Genomic_DNA"/>
</dbReference>
<accession>A0ABZ2RSG7</accession>
<proteinExistence type="predicted"/>
<dbReference type="Proteomes" id="UP001477443">
    <property type="component" value="Chromosome"/>
</dbReference>
<sequence length="170" mass="19708">MKSKKFWVLGSFILIGAVVSTSAIVFTNSNTKIKNLETKDDNFYIVVSGAVKYPDKYYFDHPVAFSELIKLIEPKQNSNLSKFSLNTKYNSNTTLHIPYINEHLKTQNYYIKWENLSSEEELIERGISQTIAKKIVKHRKENNFATWKDLNELKGIGPKTIEKLQQFLIL</sequence>
<evidence type="ECO:0000313" key="1">
    <source>
        <dbReference type="EMBL" id="WXL29051.1"/>
    </source>
</evidence>
<gene>
    <name evidence="1" type="ORF">WG617_00105</name>
</gene>
<name>A0ABZ2RSG7_9BACT</name>
<organism evidence="1 2">
    <name type="scientific">Mycoplasmopsis felifaucium</name>
    <dbReference type="NCBI Taxonomy" id="35768"/>
    <lineage>
        <taxon>Bacteria</taxon>
        <taxon>Bacillati</taxon>
        <taxon>Mycoplasmatota</taxon>
        <taxon>Mycoplasmoidales</taxon>
        <taxon>Metamycoplasmataceae</taxon>
        <taxon>Mycoplasmopsis</taxon>
    </lineage>
</organism>
<keyword evidence="2" id="KW-1185">Reference proteome</keyword>
<reference evidence="1" key="1">
    <citation type="submission" date="2024-03" db="EMBL/GenBank/DDBJ databases">
        <title>Complete genome sequence of Mycoplasma felifaucium Z921 isolated from the trachea of a cheetah.</title>
        <authorList>
            <person name="Spergser J."/>
        </authorList>
    </citation>
    <scope>NUCLEOTIDE SEQUENCE [LARGE SCALE GENOMIC DNA]</scope>
    <source>
        <strain evidence="1">Z921</strain>
    </source>
</reference>
<evidence type="ECO:0000313" key="2">
    <source>
        <dbReference type="Proteomes" id="UP001477443"/>
    </source>
</evidence>
<dbReference type="InterPro" id="IPR010994">
    <property type="entry name" value="RuvA_2-like"/>
</dbReference>